<accession>A0A0A9C1H0</accession>
<organism evidence="1">
    <name type="scientific">Arundo donax</name>
    <name type="common">Giant reed</name>
    <name type="synonym">Donax arundinaceus</name>
    <dbReference type="NCBI Taxonomy" id="35708"/>
    <lineage>
        <taxon>Eukaryota</taxon>
        <taxon>Viridiplantae</taxon>
        <taxon>Streptophyta</taxon>
        <taxon>Embryophyta</taxon>
        <taxon>Tracheophyta</taxon>
        <taxon>Spermatophyta</taxon>
        <taxon>Magnoliopsida</taxon>
        <taxon>Liliopsida</taxon>
        <taxon>Poales</taxon>
        <taxon>Poaceae</taxon>
        <taxon>PACMAD clade</taxon>
        <taxon>Arundinoideae</taxon>
        <taxon>Arundineae</taxon>
        <taxon>Arundo</taxon>
    </lineage>
</organism>
<evidence type="ECO:0000313" key="1">
    <source>
        <dbReference type="EMBL" id="JAD67240.1"/>
    </source>
</evidence>
<name>A0A0A9C1H0_ARUDO</name>
<protein>
    <submittedName>
        <fullName evidence="1">Uncharacterized protein</fullName>
    </submittedName>
</protein>
<dbReference type="AlphaFoldDB" id="A0A0A9C1H0"/>
<sequence length="67" mass="7849">MDLYNCSYLQLPIDTNDLSTLLEFFWSYPTFNRFRLSTFGSPERLLNLALLILYISCSQNSKTALQF</sequence>
<reference evidence="1" key="1">
    <citation type="submission" date="2014-09" db="EMBL/GenBank/DDBJ databases">
        <authorList>
            <person name="Magalhaes I.L.F."/>
            <person name="Oliveira U."/>
            <person name="Santos F.R."/>
            <person name="Vidigal T.H.D.A."/>
            <person name="Brescovit A.D."/>
            <person name="Santos A.J."/>
        </authorList>
    </citation>
    <scope>NUCLEOTIDE SEQUENCE</scope>
    <source>
        <tissue evidence="1">Shoot tissue taken approximately 20 cm above the soil surface</tissue>
    </source>
</reference>
<proteinExistence type="predicted"/>
<reference evidence="1" key="2">
    <citation type="journal article" date="2015" name="Data Brief">
        <title>Shoot transcriptome of the giant reed, Arundo donax.</title>
        <authorList>
            <person name="Barrero R.A."/>
            <person name="Guerrero F.D."/>
            <person name="Moolhuijzen P."/>
            <person name="Goolsby J.A."/>
            <person name="Tidwell J."/>
            <person name="Bellgard S.E."/>
            <person name="Bellgard M.I."/>
        </authorList>
    </citation>
    <scope>NUCLEOTIDE SEQUENCE</scope>
    <source>
        <tissue evidence="1">Shoot tissue taken approximately 20 cm above the soil surface</tissue>
    </source>
</reference>
<dbReference type="EMBL" id="GBRH01230655">
    <property type="protein sequence ID" value="JAD67240.1"/>
    <property type="molecule type" value="Transcribed_RNA"/>
</dbReference>